<evidence type="ECO:0000256" key="1">
    <source>
        <dbReference type="SAM" id="SignalP"/>
    </source>
</evidence>
<dbReference type="Gene3D" id="2.60.40.1880">
    <property type="entry name" value="Invasion associated locus B (IalB) protein"/>
    <property type="match status" value="1"/>
</dbReference>
<protein>
    <submittedName>
        <fullName evidence="2">Invasion protein IalB, involved in pathogenesis</fullName>
    </submittedName>
</protein>
<dbReference type="EMBL" id="FYDG01000001">
    <property type="protein sequence ID" value="SNB59460.1"/>
    <property type="molecule type" value="Genomic_DNA"/>
</dbReference>
<keyword evidence="1" id="KW-0732">Signal</keyword>
<accession>A0A212QJQ6</accession>
<dbReference type="Pfam" id="PF06776">
    <property type="entry name" value="IalB"/>
    <property type="match status" value="1"/>
</dbReference>
<gene>
    <name evidence="2" type="ORF">SAMN06265338_101617</name>
</gene>
<proteinExistence type="predicted"/>
<dbReference type="InterPro" id="IPR010642">
    <property type="entry name" value="Invasion_prot_B"/>
</dbReference>
<dbReference type="InterPro" id="IPR038696">
    <property type="entry name" value="IalB_sf"/>
</dbReference>
<dbReference type="AlphaFoldDB" id="A0A212QJQ6"/>
<sequence>MSRLFFALLLTSLAAPAFAEDKPAPVSVDPATTTASYGDWLLRCQRVGEADKAQKICEIVQTVQAGQPGQQQPIAQFAFGRVNKAEPWRLTAHLPNNIALPSVAKFLTGEKDAKPTELSWRRCIPNGCFADAALSEAQWKVLRAQTESGSLEFSDALGRAVKLPISFRGFAQATDALGKE</sequence>
<reference evidence="3" key="1">
    <citation type="submission" date="2017-06" db="EMBL/GenBank/DDBJ databases">
        <authorList>
            <person name="Varghese N."/>
            <person name="Submissions S."/>
        </authorList>
    </citation>
    <scope>NUCLEOTIDE SEQUENCE [LARGE SCALE GENOMIC DNA]</scope>
    <source>
        <strain evidence="3">DSM 137</strain>
    </source>
</reference>
<feature type="signal peptide" evidence="1">
    <location>
        <begin position="1"/>
        <end position="19"/>
    </location>
</feature>
<dbReference type="OrthoDB" id="7269060at2"/>
<name>A0A212QJQ6_RHOAC</name>
<organism evidence="2 3">
    <name type="scientific">Rhodoblastus acidophilus</name>
    <name type="common">Rhodopseudomonas acidophila</name>
    <dbReference type="NCBI Taxonomy" id="1074"/>
    <lineage>
        <taxon>Bacteria</taxon>
        <taxon>Pseudomonadati</taxon>
        <taxon>Pseudomonadota</taxon>
        <taxon>Alphaproteobacteria</taxon>
        <taxon>Hyphomicrobiales</taxon>
        <taxon>Rhodoblastaceae</taxon>
        <taxon>Rhodoblastus</taxon>
    </lineage>
</organism>
<dbReference type="Proteomes" id="UP000198418">
    <property type="component" value="Unassembled WGS sequence"/>
</dbReference>
<feature type="chain" id="PRO_5012736119" evidence="1">
    <location>
        <begin position="20"/>
        <end position="180"/>
    </location>
</feature>
<evidence type="ECO:0000313" key="2">
    <source>
        <dbReference type="EMBL" id="SNB59460.1"/>
    </source>
</evidence>
<dbReference type="RefSeq" id="WP_158255143.1">
    <property type="nucleotide sequence ID" value="NZ_FYDG01000001.1"/>
</dbReference>
<keyword evidence="3" id="KW-1185">Reference proteome</keyword>
<evidence type="ECO:0000313" key="3">
    <source>
        <dbReference type="Proteomes" id="UP000198418"/>
    </source>
</evidence>